<evidence type="ECO:0000256" key="4">
    <source>
        <dbReference type="SAM" id="MobiDB-lite"/>
    </source>
</evidence>
<name>A0ABP9Y9P2_9FUNG</name>
<keyword evidence="5" id="KW-0812">Transmembrane</keyword>
<feature type="compositionally biased region" description="Basic and acidic residues" evidence="4">
    <location>
        <begin position="827"/>
        <end position="839"/>
    </location>
</feature>
<dbReference type="Pfam" id="PF01150">
    <property type="entry name" value="GDA1_CD39"/>
    <property type="match status" value="1"/>
</dbReference>
<evidence type="ECO:0000313" key="7">
    <source>
        <dbReference type="Proteomes" id="UP001476247"/>
    </source>
</evidence>
<dbReference type="Gene3D" id="3.30.420.40">
    <property type="match status" value="1"/>
</dbReference>
<gene>
    <name evidence="6" type="ORF">HPULCUR_009144</name>
</gene>
<feature type="transmembrane region" description="Helical" evidence="5">
    <location>
        <begin position="542"/>
        <end position="560"/>
    </location>
</feature>
<sequence>MSLSKATLEEWQLNRKYGVIIDAGSSGSRIYVYSWKDHEFAKNSFTVDELKGKIPIVERGDQDGLKWTSREETGISTFGARPHEVGEHLTSLLSFSKEVVPIESHSTTPIFLMATAGMRLLPDQEQKELLSSTCNYIRENTNFFISDCDSHVRIIPGELEGVFGWVAVNYLMGGFDSSIKAYTEKADGEKIEQHHTFGFLDMGGASAQIAFEPEHHQKQEHMDDLTHIELHTLDGRTVNYDVFVTTFLGYGSNEARRRYLEDRVKKLFASSNNKNLLDEHHLLPLDDPCLPLNLNVTDATSTSVSLSLHGTGDFEKCIEYTVPLLNKDAECPTKPCLFNGVHTPNIDWSVNKFVGISEYWYSSQDILGLGGVYDFTEYENKASDYCSRDWSLIANDKDVTSAELHRYQMQCFKSAWIVNILHEGIEIPRIENPSGHQNLTQDQELLEQTISSVESKNWNPPFQSIDTINDIQVSWTLGAMLLHVASKIPLVDHSDGFLGHNTDDEGAHEIADGVSQGANYGHTNSSTNGFLDDVRNTSKHTAVGIALFMFLCVFFLWFTFKKIRKRRSYRNNQGTAGGLLGSDPIVTSSSLSSSSSSSSSWNPFVFLSHMSHALARSTGPMRHWVSRTLRSNQQYTSVSNTIPVDMETFDDGSNNASSNNNNNVNVLGNDAIVSINMVGNVLGTPTKSPSVISKQYWSKKRYSGDSHPGIYKLGDVVEGSSVLPFRTSSALGLANRNGSASNLIARNGSSPNLNGLNSPAIDRAPSPLANEGNNMSRSRSRMGFVIHEQSDEEDYVINDGPLIENAASTWLQSSSRLASPKASPRGSLDERRKKKEDTE</sequence>
<evidence type="ECO:0000256" key="5">
    <source>
        <dbReference type="SAM" id="Phobius"/>
    </source>
</evidence>
<keyword evidence="7" id="KW-1185">Reference proteome</keyword>
<dbReference type="InterPro" id="IPR000407">
    <property type="entry name" value="GDA1_CD39_NTPase"/>
</dbReference>
<dbReference type="CDD" id="cd24039">
    <property type="entry name" value="ASKHA_NBD_YND1-like"/>
    <property type="match status" value="1"/>
</dbReference>
<proteinExistence type="inferred from homology"/>
<comment type="similarity">
    <text evidence="1 3">Belongs to the GDA1/CD39 NTPase family.</text>
</comment>
<evidence type="ECO:0000256" key="3">
    <source>
        <dbReference type="RuleBase" id="RU003833"/>
    </source>
</evidence>
<dbReference type="PROSITE" id="PS01238">
    <property type="entry name" value="GDA1_CD39_NTPASE"/>
    <property type="match status" value="1"/>
</dbReference>
<evidence type="ECO:0000256" key="2">
    <source>
        <dbReference type="ARBA" id="ARBA00022801"/>
    </source>
</evidence>
<keyword evidence="5" id="KW-0472">Membrane</keyword>
<dbReference type="Gene3D" id="3.30.420.150">
    <property type="entry name" value="Exopolyphosphatase. Domain 2"/>
    <property type="match status" value="1"/>
</dbReference>
<feature type="region of interest" description="Disordered" evidence="4">
    <location>
        <begin position="810"/>
        <end position="839"/>
    </location>
</feature>
<keyword evidence="5" id="KW-1133">Transmembrane helix</keyword>
<comment type="caution">
    <text evidence="6">The sequence shown here is derived from an EMBL/GenBank/DDBJ whole genome shotgun (WGS) entry which is preliminary data.</text>
</comment>
<dbReference type="EMBL" id="BAABUJ010000029">
    <property type="protein sequence ID" value="GAA5803661.1"/>
    <property type="molecule type" value="Genomic_DNA"/>
</dbReference>
<accession>A0ABP9Y9P2</accession>
<organism evidence="6 7">
    <name type="scientific">Helicostylum pulchrum</name>
    <dbReference type="NCBI Taxonomy" id="562976"/>
    <lineage>
        <taxon>Eukaryota</taxon>
        <taxon>Fungi</taxon>
        <taxon>Fungi incertae sedis</taxon>
        <taxon>Mucoromycota</taxon>
        <taxon>Mucoromycotina</taxon>
        <taxon>Mucoromycetes</taxon>
        <taxon>Mucorales</taxon>
        <taxon>Mucorineae</taxon>
        <taxon>Mucoraceae</taxon>
        <taxon>Helicostylum</taxon>
    </lineage>
</organism>
<protein>
    <recommendedName>
        <fullName evidence="8">Apyrase</fullName>
    </recommendedName>
</protein>
<evidence type="ECO:0008006" key="8">
    <source>
        <dbReference type="Google" id="ProtNLM"/>
    </source>
</evidence>
<keyword evidence="2 3" id="KW-0378">Hydrolase</keyword>
<reference evidence="6 7" key="1">
    <citation type="submission" date="2024-04" db="EMBL/GenBank/DDBJ databases">
        <title>genome sequences of Mucor flavus KT1a and Helicostylum pulchrum KT1b strains isolation_sourced from the surface of a dry-aged beef.</title>
        <authorList>
            <person name="Toyotome T."/>
            <person name="Hosono M."/>
            <person name="Torimaru M."/>
            <person name="Fukuda K."/>
            <person name="Mikami N."/>
        </authorList>
    </citation>
    <scope>NUCLEOTIDE SEQUENCE [LARGE SCALE GENOMIC DNA]</scope>
    <source>
        <strain evidence="6 7">KT1b</strain>
    </source>
</reference>
<evidence type="ECO:0000313" key="6">
    <source>
        <dbReference type="EMBL" id="GAA5803661.1"/>
    </source>
</evidence>
<dbReference type="Proteomes" id="UP001476247">
    <property type="component" value="Unassembled WGS sequence"/>
</dbReference>
<dbReference type="PANTHER" id="PTHR11782">
    <property type="entry name" value="ADENOSINE/GUANOSINE DIPHOSPHATASE"/>
    <property type="match status" value="1"/>
</dbReference>
<feature type="region of interest" description="Disordered" evidence="4">
    <location>
        <begin position="757"/>
        <end position="776"/>
    </location>
</feature>
<evidence type="ECO:0000256" key="1">
    <source>
        <dbReference type="ARBA" id="ARBA00009283"/>
    </source>
</evidence>
<dbReference type="PANTHER" id="PTHR11782:SF121">
    <property type="entry name" value="NUCLEOSIDE-DIPHOSPHATASE MIG-23"/>
    <property type="match status" value="1"/>
</dbReference>